<evidence type="ECO:0000313" key="2">
    <source>
        <dbReference type="Proteomes" id="UP000439903"/>
    </source>
</evidence>
<keyword evidence="2" id="KW-1185">Reference proteome</keyword>
<comment type="caution">
    <text evidence="1">The sequence shown here is derived from an EMBL/GenBank/DDBJ whole genome shotgun (WGS) entry which is preliminary data.</text>
</comment>
<protein>
    <submittedName>
        <fullName evidence="1">Uncharacterized protein</fullName>
    </submittedName>
</protein>
<dbReference type="AlphaFoldDB" id="A0A8H3ZZD7"/>
<proteinExistence type="predicted"/>
<name>A0A8H3ZZD7_GIGMA</name>
<dbReference type="Proteomes" id="UP000439903">
    <property type="component" value="Unassembled WGS sequence"/>
</dbReference>
<dbReference type="EMBL" id="WTPW01003212">
    <property type="protein sequence ID" value="KAF0350902.1"/>
    <property type="molecule type" value="Genomic_DNA"/>
</dbReference>
<evidence type="ECO:0000313" key="1">
    <source>
        <dbReference type="EMBL" id="KAF0350902.1"/>
    </source>
</evidence>
<organism evidence="1 2">
    <name type="scientific">Gigaspora margarita</name>
    <dbReference type="NCBI Taxonomy" id="4874"/>
    <lineage>
        <taxon>Eukaryota</taxon>
        <taxon>Fungi</taxon>
        <taxon>Fungi incertae sedis</taxon>
        <taxon>Mucoromycota</taxon>
        <taxon>Glomeromycotina</taxon>
        <taxon>Glomeromycetes</taxon>
        <taxon>Diversisporales</taxon>
        <taxon>Gigasporaceae</taxon>
        <taxon>Gigaspora</taxon>
    </lineage>
</organism>
<accession>A0A8H3ZZD7</accession>
<reference evidence="1 2" key="1">
    <citation type="journal article" date="2019" name="Environ. Microbiol.">
        <title>At the nexus of three kingdoms: the genome of the mycorrhizal fungus Gigaspora margarita provides insights into plant, endobacterial and fungal interactions.</title>
        <authorList>
            <person name="Venice F."/>
            <person name="Ghignone S."/>
            <person name="Salvioli di Fossalunga A."/>
            <person name="Amselem J."/>
            <person name="Novero M."/>
            <person name="Xianan X."/>
            <person name="Sedzielewska Toro K."/>
            <person name="Morin E."/>
            <person name="Lipzen A."/>
            <person name="Grigoriev I.V."/>
            <person name="Henrissat B."/>
            <person name="Martin F.M."/>
            <person name="Bonfante P."/>
        </authorList>
    </citation>
    <scope>NUCLEOTIDE SEQUENCE [LARGE SCALE GENOMIC DNA]</scope>
    <source>
        <strain evidence="1 2">BEG34</strain>
    </source>
</reference>
<gene>
    <name evidence="1" type="ORF">F8M41_015406</name>
</gene>
<sequence>MVISETDNSDSSNSAIHLENNTQQILNQIKDTIENKEPIEELIKEFIASISNNKNNNYQATTINHLIDTNNLQPPDNNLNNTNNF</sequence>